<comment type="similarity">
    <text evidence="1">Belongs to the RRP15 family.</text>
</comment>
<evidence type="ECO:0000256" key="2">
    <source>
        <dbReference type="SAM" id="MobiDB-lite"/>
    </source>
</evidence>
<dbReference type="Pfam" id="PF07890">
    <property type="entry name" value="Rrp15p"/>
    <property type="match status" value="1"/>
</dbReference>
<dbReference type="GO" id="GO:0000460">
    <property type="term" value="P:maturation of 5.8S rRNA"/>
    <property type="evidence" value="ECO:0007669"/>
    <property type="project" value="TreeGrafter"/>
</dbReference>
<dbReference type="EMBL" id="BDSP01000123">
    <property type="protein sequence ID" value="GAX17953.1"/>
    <property type="molecule type" value="Genomic_DNA"/>
</dbReference>
<organism evidence="3 4">
    <name type="scientific">Fistulifera solaris</name>
    <name type="common">Oleaginous diatom</name>
    <dbReference type="NCBI Taxonomy" id="1519565"/>
    <lineage>
        <taxon>Eukaryota</taxon>
        <taxon>Sar</taxon>
        <taxon>Stramenopiles</taxon>
        <taxon>Ochrophyta</taxon>
        <taxon>Bacillariophyta</taxon>
        <taxon>Bacillariophyceae</taxon>
        <taxon>Bacillariophycidae</taxon>
        <taxon>Naviculales</taxon>
        <taxon>Naviculaceae</taxon>
        <taxon>Fistulifera</taxon>
    </lineage>
</organism>
<feature type="compositionally biased region" description="Polar residues" evidence="2">
    <location>
        <begin position="109"/>
        <end position="126"/>
    </location>
</feature>
<comment type="caution">
    <text evidence="3">The sequence shown here is derived from an EMBL/GenBank/DDBJ whole genome shotgun (WGS) entry which is preliminary data.</text>
</comment>
<dbReference type="GO" id="GO:0030687">
    <property type="term" value="C:preribosome, large subunit precursor"/>
    <property type="evidence" value="ECO:0007669"/>
    <property type="project" value="TreeGrafter"/>
</dbReference>
<feature type="compositionally biased region" description="Acidic residues" evidence="2">
    <location>
        <begin position="80"/>
        <end position="91"/>
    </location>
</feature>
<feature type="compositionally biased region" description="Basic and acidic residues" evidence="2">
    <location>
        <begin position="273"/>
        <end position="282"/>
    </location>
</feature>
<feature type="region of interest" description="Disordered" evidence="2">
    <location>
        <begin position="242"/>
        <end position="316"/>
    </location>
</feature>
<name>A0A1Z5JV82_FISSO</name>
<feature type="compositionally biased region" description="Basic and acidic residues" evidence="2">
    <location>
        <begin position="248"/>
        <end position="264"/>
    </location>
</feature>
<dbReference type="Proteomes" id="UP000198406">
    <property type="component" value="Unassembled WGS sequence"/>
</dbReference>
<feature type="compositionally biased region" description="Basic residues" evidence="2">
    <location>
        <begin position="1"/>
        <end position="10"/>
    </location>
</feature>
<dbReference type="InterPro" id="IPR012459">
    <property type="entry name" value="Rrp15"/>
</dbReference>
<dbReference type="PANTHER" id="PTHR13245:SF14">
    <property type="entry name" value="RRP15-LIKE PROTEIN"/>
    <property type="match status" value="1"/>
</dbReference>
<proteinExistence type="inferred from homology"/>
<feature type="compositionally biased region" description="Acidic residues" evidence="2">
    <location>
        <begin position="285"/>
        <end position="305"/>
    </location>
</feature>
<feature type="compositionally biased region" description="Basic and acidic residues" evidence="2">
    <location>
        <begin position="130"/>
        <end position="148"/>
    </location>
</feature>
<reference evidence="3 4" key="1">
    <citation type="journal article" date="2015" name="Plant Cell">
        <title>Oil accumulation by the oleaginous diatom Fistulifera solaris as revealed by the genome and transcriptome.</title>
        <authorList>
            <person name="Tanaka T."/>
            <person name="Maeda Y."/>
            <person name="Veluchamy A."/>
            <person name="Tanaka M."/>
            <person name="Abida H."/>
            <person name="Marechal E."/>
            <person name="Bowler C."/>
            <person name="Muto M."/>
            <person name="Sunaga Y."/>
            <person name="Tanaka M."/>
            <person name="Yoshino T."/>
            <person name="Taniguchi T."/>
            <person name="Fukuda Y."/>
            <person name="Nemoto M."/>
            <person name="Matsumoto M."/>
            <person name="Wong P.S."/>
            <person name="Aburatani S."/>
            <person name="Fujibuchi W."/>
        </authorList>
    </citation>
    <scope>NUCLEOTIDE SEQUENCE [LARGE SCALE GENOMIC DNA]</scope>
    <source>
        <strain evidence="3 4">JPCC DA0580</strain>
    </source>
</reference>
<dbReference type="GO" id="GO:0000470">
    <property type="term" value="P:maturation of LSU-rRNA"/>
    <property type="evidence" value="ECO:0007669"/>
    <property type="project" value="TreeGrafter"/>
</dbReference>
<dbReference type="OrthoDB" id="20949at2759"/>
<dbReference type="AlphaFoldDB" id="A0A1Z5JV82"/>
<feature type="compositionally biased region" description="Acidic residues" evidence="2">
    <location>
        <begin position="60"/>
        <end position="69"/>
    </location>
</feature>
<evidence type="ECO:0000313" key="4">
    <source>
        <dbReference type="Proteomes" id="UP000198406"/>
    </source>
</evidence>
<evidence type="ECO:0008006" key="5">
    <source>
        <dbReference type="Google" id="ProtNLM"/>
    </source>
</evidence>
<gene>
    <name evidence="3" type="ORF">FisN_18Hu164</name>
</gene>
<protein>
    <recommendedName>
        <fullName evidence="5">RRP15-like protein</fullName>
    </recommendedName>
</protein>
<feature type="region of interest" description="Disordered" evidence="2">
    <location>
        <begin position="1"/>
        <end position="148"/>
    </location>
</feature>
<keyword evidence="4" id="KW-1185">Reference proteome</keyword>
<dbReference type="InParanoid" id="A0A1Z5JV82"/>
<evidence type="ECO:0000313" key="3">
    <source>
        <dbReference type="EMBL" id="GAX17953.1"/>
    </source>
</evidence>
<evidence type="ECO:0000256" key="1">
    <source>
        <dbReference type="ARBA" id="ARBA00007462"/>
    </source>
</evidence>
<sequence length="316" mass="35561">MGSKKKQAAKLKREVVEVDEEDLNRFAGSSDEEENNHHESSDYEDQAEPAKLAKTKVDENQYDADEQSDDSPSQTRQDESDSSEDDSDEEQERDRRSKGMASAMARILGTTTGNAQSAVLSKTKTPIQKLAEEEKQKEKEMREKRQANREKRLVAFHEPLSVASLSTFVNPGKSGIQSSISKELEQERVLRRVATRGVVALFNAISQHQNKTCDATDSAADPKNEPVRKMTKHGFLDMIKAKATSLGKPDENKEDVNSTSEKKQNWNALQDDFLLKPKKNWDQESSSEEDDDDEIVEDDDSGVEDEPPKKRKISSQ</sequence>
<accession>A0A1Z5JV82</accession>
<dbReference type="PANTHER" id="PTHR13245">
    <property type="entry name" value="RRP15-LIKE PROTEIN"/>
    <property type="match status" value="1"/>
</dbReference>